<gene>
    <name evidence="1" type="ORF">DM02DRAFT_362497</name>
</gene>
<protein>
    <submittedName>
        <fullName evidence="1">Uncharacterized protein</fullName>
    </submittedName>
</protein>
<proteinExistence type="predicted"/>
<dbReference type="Proteomes" id="UP000244855">
    <property type="component" value="Unassembled WGS sequence"/>
</dbReference>
<dbReference type="EMBL" id="KZ805361">
    <property type="protein sequence ID" value="PVI01171.1"/>
    <property type="molecule type" value="Genomic_DNA"/>
</dbReference>
<keyword evidence="2" id="KW-1185">Reference proteome</keyword>
<reference evidence="1 2" key="1">
    <citation type="journal article" date="2018" name="Sci. Rep.">
        <title>Comparative genomics provides insights into the lifestyle and reveals functional heterogeneity of dark septate endophytic fungi.</title>
        <authorList>
            <person name="Knapp D.G."/>
            <person name="Nemeth J.B."/>
            <person name="Barry K."/>
            <person name="Hainaut M."/>
            <person name="Henrissat B."/>
            <person name="Johnson J."/>
            <person name="Kuo A."/>
            <person name="Lim J.H.P."/>
            <person name="Lipzen A."/>
            <person name="Nolan M."/>
            <person name="Ohm R.A."/>
            <person name="Tamas L."/>
            <person name="Grigoriev I.V."/>
            <person name="Spatafora J.W."/>
            <person name="Nagy L.G."/>
            <person name="Kovacs G.M."/>
        </authorList>
    </citation>
    <scope>NUCLEOTIDE SEQUENCE [LARGE SCALE GENOMIC DNA]</scope>
    <source>
        <strain evidence="1 2">DSE2036</strain>
    </source>
</reference>
<dbReference type="AlphaFoldDB" id="A0A2V1DST6"/>
<accession>A0A2V1DST6</accession>
<organism evidence="1 2">
    <name type="scientific">Periconia macrospinosa</name>
    <dbReference type="NCBI Taxonomy" id="97972"/>
    <lineage>
        <taxon>Eukaryota</taxon>
        <taxon>Fungi</taxon>
        <taxon>Dikarya</taxon>
        <taxon>Ascomycota</taxon>
        <taxon>Pezizomycotina</taxon>
        <taxon>Dothideomycetes</taxon>
        <taxon>Pleosporomycetidae</taxon>
        <taxon>Pleosporales</taxon>
        <taxon>Massarineae</taxon>
        <taxon>Periconiaceae</taxon>
        <taxon>Periconia</taxon>
    </lineage>
</organism>
<sequence length="66" mass="8128">MILMNNAMEIAFWFWKRSICFNDLLRFGNIWIRMGIYAWTSLHHSFRRTVSLRSLQEKKDGRKEFE</sequence>
<evidence type="ECO:0000313" key="2">
    <source>
        <dbReference type="Proteomes" id="UP000244855"/>
    </source>
</evidence>
<name>A0A2V1DST6_9PLEO</name>
<evidence type="ECO:0000313" key="1">
    <source>
        <dbReference type="EMBL" id="PVI01171.1"/>
    </source>
</evidence>